<evidence type="ECO:0000313" key="2">
    <source>
        <dbReference type="EMBL" id="PVX81873.1"/>
    </source>
</evidence>
<keyword evidence="1" id="KW-0812">Transmembrane</keyword>
<keyword evidence="3" id="KW-1185">Reference proteome</keyword>
<dbReference type="EMBL" id="QEOB01000010">
    <property type="protein sequence ID" value="PVX81873.1"/>
    <property type="molecule type" value="Genomic_DNA"/>
</dbReference>
<gene>
    <name evidence="2" type="ORF">C7402_110278</name>
</gene>
<evidence type="ECO:0000313" key="3">
    <source>
        <dbReference type="Proteomes" id="UP000245712"/>
    </source>
</evidence>
<dbReference type="RefSeq" id="WP_116612138.1">
    <property type="nucleotide sequence ID" value="NZ_CAJZAT010000167.1"/>
</dbReference>
<organism evidence="2 3">
    <name type="scientific">Paraburkholderia unamae</name>
    <dbReference type="NCBI Taxonomy" id="219649"/>
    <lineage>
        <taxon>Bacteria</taxon>
        <taxon>Pseudomonadati</taxon>
        <taxon>Pseudomonadota</taxon>
        <taxon>Betaproteobacteria</taxon>
        <taxon>Burkholderiales</taxon>
        <taxon>Burkholderiaceae</taxon>
        <taxon>Paraburkholderia</taxon>
    </lineage>
</organism>
<proteinExistence type="predicted"/>
<comment type="caution">
    <text evidence="2">The sequence shown here is derived from an EMBL/GenBank/DDBJ whole genome shotgun (WGS) entry which is preliminary data.</text>
</comment>
<evidence type="ECO:0000256" key="1">
    <source>
        <dbReference type="SAM" id="Phobius"/>
    </source>
</evidence>
<protein>
    <submittedName>
        <fullName evidence="2">Uncharacterized protein</fullName>
    </submittedName>
</protein>
<sequence>MSTTPDAESVEIRLDRVVQLFDNHDPYPFRERGLAGAAETYIVDNAESVSVRRPLRIVVHLPAQEAESQAAAVLGEAIANHFRERSNAAEHALRKLFRDGRRSLAIGLTVLGVCLLGAAWVENFPGYRFPKLVAEGLMIFGWVANWRPMEIFLYEWWPIVRQRNIYRRLAEAPVLVKSTG</sequence>
<accession>A0ABX5KMK0</accession>
<keyword evidence="1" id="KW-0472">Membrane</keyword>
<dbReference type="Proteomes" id="UP000245712">
    <property type="component" value="Unassembled WGS sequence"/>
</dbReference>
<keyword evidence="1" id="KW-1133">Transmembrane helix</keyword>
<feature type="transmembrane region" description="Helical" evidence="1">
    <location>
        <begin position="103"/>
        <end position="121"/>
    </location>
</feature>
<name>A0ABX5KMK0_9BURK</name>
<reference evidence="2 3" key="1">
    <citation type="submission" date="2018-05" db="EMBL/GenBank/DDBJ databases">
        <title>Genomic Encyclopedia of Type Strains, Phase IV (KMG-V): Genome sequencing to study the core and pangenomes of soil and plant-associated prokaryotes.</title>
        <authorList>
            <person name="Whitman W."/>
        </authorList>
    </citation>
    <scope>NUCLEOTIDE SEQUENCE [LARGE SCALE GENOMIC DNA]</scope>
    <source>
        <strain evidence="2 3">SCZa-39</strain>
    </source>
</reference>